<gene>
    <name evidence="2" type="ORF">BZL30_1937</name>
</gene>
<feature type="domain" description="DUF222" evidence="1">
    <location>
        <begin position="23"/>
        <end position="101"/>
    </location>
</feature>
<dbReference type="Proteomes" id="UP000189229">
    <property type="component" value="Unassembled WGS sequence"/>
</dbReference>
<dbReference type="EMBL" id="MVBM01000002">
    <property type="protein sequence ID" value="OOK78887.1"/>
    <property type="molecule type" value="Genomic_DNA"/>
</dbReference>
<dbReference type="Pfam" id="PF02720">
    <property type="entry name" value="DUF222"/>
    <property type="match status" value="1"/>
</dbReference>
<dbReference type="InterPro" id="IPR003870">
    <property type="entry name" value="DUF222"/>
</dbReference>
<accession>A0A1V3XI52</accession>
<protein>
    <recommendedName>
        <fullName evidence="1">DUF222 domain-containing protein</fullName>
    </recommendedName>
</protein>
<organism evidence="2 3">
    <name type="scientific">Mycobacterium kansasii</name>
    <dbReference type="NCBI Taxonomy" id="1768"/>
    <lineage>
        <taxon>Bacteria</taxon>
        <taxon>Bacillati</taxon>
        <taxon>Actinomycetota</taxon>
        <taxon>Actinomycetes</taxon>
        <taxon>Mycobacteriales</taxon>
        <taxon>Mycobacteriaceae</taxon>
        <taxon>Mycobacterium</taxon>
    </lineage>
</organism>
<evidence type="ECO:0000313" key="3">
    <source>
        <dbReference type="Proteomes" id="UP000189229"/>
    </source>
</evidence>
<comment type="caution">
    <text evidence="2">The sequence shown here is derived from an EMBL/GenBank/DDBJ whole genome shotgun (WGS) entry which is preliminary data.</text>
</comment>
<proteinExistence type="predicted"/>
<evidence type="ECO:0000313" key="2">
    <source>
        <dbReference type="EMBL" id="OOK78887.1"/>
    </source>
</evidence>
<evidence type="ECO:0000259" key="1">
    <source>
        <dbReference type="Pfam" id="PF02720"/>
    </source>
</evidence>
<sequence>MLAKLAARAWATRIPNPLCGRHSQSRGHRHRHPLSPQRNHDALTAGLRALLASGELGRHNGLPASIIVTTTLAELEAAAGQGLTGAGTILPMSDVIRLAATPAII</sequence>
<name>A0A1V3XI52_MYCKA</name>
<dbReference type="AlphaFoldDB" id="A0A1V3XI52"/>
<reference evidence="2 3" key="1">
    <citation type="submission" date="2017-02" db="EMBL/GenBank/DDBJ databases">
        <title>Complete genome sequences of Mycobacterium kansasii strains isolated from rhesus macaques.</title>
        <authorList>
            <person name="Panda A."/>
            <person name="Nagaraj S."/>
            <person name="Zhao X."/>
            <person name="Tettelin H."/>
            <person name="Detolla L.J."/>
        </authorList>
    </citation>
    <scope>NUCLEOTIDE SEQUENCE [LARGE SCALE GENOMIC DNA]</scope>
    <source>
        <strain evidence="2 3">11-3813</strain>
    </source>
</reference>